<dbReference type="InterPro" id="IPR000184">
    <property type="entry name" value="Bac_surfAg_D15"/>
</dbReference>
<dbReference type="NCBIfam" id="TIGR03303">
    <property type="entry name" value="OM_YaeT"/>
    <property type="match status" value="1"/>
</dbReference>
<dbReference type="Gene3D" id="2.40.160.50">
    <property type="entry name" value="membrane protein fhac: a member of the omp85/tpsb transporter family"/>
    <property type="match status" value="1"/>
</dbReference>
<dbReference type="Proteomes" id="UP001205843">
    <property type="component" value="Unassembled WGS sequence"/>
</dbReference>
<name>A0AAE3G6W4_9GAMM</name>
<feature type="domain" description="POTRA" evidence="10">
    <location>
        <begin position="6"/>
        <end position="73"/>
    </location>
</feature>
<dbReference type="PIRSF" id="PIRSF006076">
    <property type="entry name" value="OM_assembly_OMP85"/>
    <property type="match status" value="1"/>
</dbReference>
<proteinExistence type="inferred from homology"/>
<dbReference type="InterPro" id="IPR034746">
    <property type="entry name" value="POTRA"/>
</dbReference>
<evidence type="ECO:0000256" key="8">
    <source>
        <dbReference type="HAMAP-Rule" id="MF_01430"/>
    </source>
</evidence>
<evidence type="ECO:0000256" key="4">
    <source>
        <dbReference type="ARBA" id="ARBA00022729"/>
    </source>
</evidence>
<dbReference type="PANTHER" id="PTHR12815">
    <property type="entry name" value="SORTING AND ASSEMBLY MACHINERY SAMM50 PROTEIN FAMILY MEMBER"/>
    <property type="match status" value="1"/>
</dbReference>
<keyword evidence="12" id="KW-1185">Reference proteome</keyword>
<dbReference type="InterPro" id="IPR010827">
    <property type="entry name" value="BamA/TamA_POTRA"/>
</dbReference>
<evidence type="ECO:0000256" key="3">
    <source>
        <dbReference type="ARBA" id="ARBA00022692"/>
    </source>
</evidence>
<feature type="domain" description="POTRA" evidence="10">
    <location>
        <begin position="157"/>
        <end position="245"/>
    </location>
</feature>
<keyword evidence="4 8" id="KW-0732">Signal</keyword>
<evidence type="ECO:0000256" key="2">
    <source>
        <dbReference type="ARBA" id="ARBA00022452"/>
    </source>
</evidence>
<evidence type="ECO:0000259" key="10">
    <source>
        <dbReference type="PROSITE" id="PS51779"/>
    </source>
</evidence>
<keyword evidence="6 8" id="KW-0472">Membrane</keyword>
<dbReference type="AlphaFoldDB" id="A0AAE3G6W4"/>
<protein>
    <recommendedName>
        <fullName evidence="8 9">Outer membrane protein assembly factor BamA</fullName>
    </recommendedName>
</protein>
<comment type="caution">
    <text evidence="11">The sequence shown here is derived from an EMBL/GenBank/DDBJ whole genome shotgun (WGS) entry which is preliminary data.</text>
</comment>
<evidence type="ECO:0000256" key="5">
    <source>
        <dbReference type="ARBA" id="ARBA00022737"/>
    </source>
</evidence>
<dbReference type="GO" id="GO:1990063">
    <property type="term" value="C:Bam protein complex"/>
    <property type="evidence" value="ECO:0007669"/>
    <property type="project" value="TreeGrafter"/>
</dbReference>
<gene>
    <name evidence="8" type="primary">bamA</name>
    <name evidence="11" type="ORF">J2T57_003313</name>
</gene>
<dbReference type="Pfam" id="PF01103">
    <property type="entry name" value="Omp85"/>
    <property type="match status" value="1"/>
</dbReference>
<dbReference type="Pfam" id="PF07244">
    <property type="entry name" value="POTRA"/>
    <property type="match status" value="4"/>
</dbReference>
<keyword evidence="2 8" id="KW-1134">Transmembrane beta strand</keyword>
<evidence type="ECO:0000256" key="6">
    <source>
        <dbReference type="ARBA" id="ARBA00023136"/>
    </source>
</evidence>
<feature type="domain" description="POTRA" evidence="10">
    <location>
        <begin position="74"/>
        <end position="154"/>
    </location>
</feature>
<dbReference type="Gene3D" id="3.10.20.310">
    <property type="entry name" value="membrane protein fhac"/>
    <property type="match status" value="5"/>
</dbReference>
<dbReference type="HAMAP" id="MF_01430">
    <property type="entry name" value="OM_assembly_BamA"/>
    <property type="match status" value="1"/>
</dbReference>
<accession>A0AAE3G6W4</accession>
<dbReference type="PANTHER" id="PTHR12815:SF23">
    <property type="entry name" value="OUTER MEMBRANE PROTEIN ASSEMBLY FACTOR BAMA"/>
    <property type="match status" value="1"/>
</dbReference>
<feature type="domain" description="POTRA" evidence="10">
    <location>
        <begin position="248"/>
        <end position="326"/>
    </location>
</feature>
<dbReference type="InterPro" id="IPR023707">
    <property type="entry name" value="OM_assembly_BamA"/>
</dbReference>
<evidence type="ECO:0000313" key="12">
    <source>
        <dbReference type="Proteomes" id="UP001205843"/>
    </source>
</evidence>
<organism evidence="11 12">
    <name type="scientific">Natronocella acetinitrilica</name>
    <dbReference type="NCBI Taxonomy" id="414046"/>
    <lineage>
        <taxon>Bacteria</taxon>
        <taxon>Pseudomonadati</taxon>
        <taxon>Pseudomonadota</taxon>
        <taxon>Gammaproteobacteria</taxon>
        <taxon>Chromatiales</taxon>
        <taxon>Ectothiorhodospiraceae</taxon>
        <taxon>Natronocella</taxon>
    </lineage>
</organism>
<comment type="function">
    <text evidence="8">Part of the outer membrane protein assembly complex, which is involved in assembly and insertion of beta-barrel proteins into the outer membrane.</text>
</comment>
<dbReference type="GO" id="GO:0043165">
    <property type="term" value="P:Gram-negative-bacterium-type cell outer membrane assembly"/>
    <property type="evidence" value="ECO:0007669"/>
    <property type="project" value="UniProtKB-UniRule"/>
</dbReference>
<dbReference type="EMBL" id="JALJXV010000008">
    <property type="protein sequence ID" value="MCP1676154.1"/>
    <property type="molecule type" value="Genomic_DNA"/>
</dbReference>
<comment type="subcellular location">
    <subcellularLocation>
        <location evidence="8">Cell outer membrane</location>
    </subcellularLocation>
    <subcellularLocation>
        <location evidence="1">Membrane</location>
    </subcellularLocation>
</comment>
<dbReference type="InterPro" id="IPR039910">
    <property type="entry name" value="D15-like"/>
</dbReference>
<evidence type="ECO:0000313" key="11">
    <source>
        <dbReference type="EMBL" id="MCP1676154.1"/>
    </source>
</evidence>
<sequence length="742" mass="83808">MAFESFTATDIRVEGLRRLSPGTVFNYLPISVNDQVDRQTAAEAMRALYDTGFFQDIELARDGDVLVVNVVERPSIARIEIFGNTAIQTDPLMEALREIGLAEGETFNRSLLDNVENELRAQYFGQGRYDVEVSSTVSPLPRNRVGIRIDVDEGESARIREVHFVGNQAFTDRELRRLFELGPRPWYLPFSRRDRYARERLSADLERLRSYYLNRGYVNFAVTSTQVSLSPDRQSIYVTVNLSEGDRFRLGDVEVVGDLIVEEDELLELLELESGAIFSQADITRGSDRIRTRLGVEGYAFANVNAVPDIDRDTGLVNMTYYVDPGARAYVRRINISGNYRTDDEVIRREFRQLEGGWFSGDKIRLSRTRLNRLGFFESVNIETPQVPGQPDQVDVNVDVVEGLSGSLQAGVGYGSGAGVLLNLSVAQDNVLGTGDRMGVAANRSDDTRLYQINYTDRYYNVDGVTRHFSAFLRDTNLTRRRLSDYNLRSGNVQVGLGVPLNEEDQIRFDVGYEDIRLSPGSQAPSRITDFVDEFGDTYQNFKLLARWSRNTTDRFTFPSAGGTQEFGGEVAVPGSDLTYYKANYSNRRYFGVTENTTLSLFGRASYGEGYGDFSELPFFENYFNGGIQSVRGYRVSSLGPRDDEDGRPIGGNFRVNSSIEYFFPPPFIESNAVRFSLFVDAGQVYNTKQEDIDLDRLRYSAGTAFTWISPLGPLTMSYAWPLNDEPEDNLDRFQFSIGTFF</sequence>
<dbReference type="PROSITE" id="PS51779">
    <property type="entry name" value="POTRA"/>
    <property type="match status" value="5"/>
</dbReference>
<evidence type="ECO:0000256" key="9">
    <source>
        <dbReference type="NCBIfam" id="TIGR03303"/>
    </source>
</evidence>
<keyword evidence="7 8" id="KW-0998">Cell outer membrane</keyword>
<keyword evidence="3 8" id="KW-0812">Transmembrane</keyword>
<reference evidence="11" key="1">
    <citation type="submission" date="2022-03" db="EMBL/GenBank/DDBJ databases">
        <title>Genomic Encyclopedia of Type Strains, Phase III (KMG-III): the genomes of soil and plant-associated and newly described type strains.</title>
        <authorList>
            <person name="Whitman W."/>
        </authorList>
    </citation>
    <scope>NUCLEOTIDE SEQUENCE</scope>
    <source>
        <strain evidence="11">ANL 6-2</strain>
    </source>
</reference>
<feature type="domain" description="POTRA" evidence="10">
    <location>
        <begin position="329"/>
        <end position="403"/>
    </location>
</feature>
<comment type="similarity">
    <text evidence="8">Belongs to the BamA family.</text>
</comment>
<evidence type="ECO:0000256" key="7">
    <source>
        <dbReference type="ARBA" id="ARBA00023237"/>
    </source>
</evidence>
<keyword evidence="5 8" id="KW-0677">Repeat</keyword>
<evidence type="ECO:0000256" key="1">
    <source>
        <dbReference type="ARBA" id="ARBA00004370"/>
    </source>
</evidence>
<comment type="subunit">
    <text evidence="8">Part of the Bam complex.</text>
</comment>
<dbReference type="GO" id="GO:0051205">
    <property type="term" value="P:protein insertion into membrane"/>
    <property type="evidence" value="ECO:0007669"/>
    <property type="project" value="UniProtKB-UniRule"/>
</dbReference>